<protein>
    <recommendedName>
        <fullName evidence="4">Galactose oxidase</fullName>
    </recommendedName>
</protein>
<accession>A0A397VAA7</accession>
<dbReference type="SUPFAM" id="SSF117281">
    <property type="entry name" value="Kelch motif"/>
    <property type="match status" value="1"/>
</dbReference>
<reference evidence="2 3" key="1">
    <citation type="submission" date="2018-06" db="EMBL/GenBank/DDBJ databases">
        <title>Comparative genomics reveals the genomic features of Rhizophagus irregularis, R. cerebriforme, R. diaphanum and Gigaspora rosea, and their symbiotic lifestyle signature.</title>
        <authorList>
            <person name="Morin E."/>
            <person name="San Clemente H."/>
            <person name="Chen E.C.H."/>
            <person name="De La Providencia I."/>
            <person name="Hainaut M."/>
            <person name="Kuo A."/>
            <person name="Kohler A."/>
            <person name="Murat C."/>
            <person name="Tang N."/>
            <person name="Roy S."/>
            <person name="Loubradou J."/>
            <person name="Henrissat B."/>
            <person name="Grigoriev I.V."/>
            <person name="Corradi N."/>
            <person name="Roux C."/>
            <person name="Martin F.M."/>
        </authorList>
    </citation>
    <scope>NUCLEOTIDE SEQUENCE [LARGE SCALE GENOMIC DNA]</scope>
    <source>
        <strain evidence="2 3">DAOM 194757</strain>
    </source>
</reference>
<dbReference type="Gene3D" id="2.120.10.80">
    <property type="entry name" value="Kelch-type beta propeller"/>
    <property type="match status" value="1"/>
</dbReference>
<sequence>MKSFQNIQSFLLTIILLFSFVNCQNIPKPRYQQTSSLIGNRLYFFGGDLSTTDYSNDNAANITNEVWYLDLSSSFNTATPPWNKYVGMPIGYILSAPCVSPIDNSVVFVGGRMFIANTANISLGSSSVYVFNSNSSLWTPPRIIGFKSSFKLRTEIHPVIDNYGKIYTFGGNNYTNSDNSNLSVDYNDMSILDTTSMSWSTLPISANAPLPFFGYTATLLPTGIIVYIGGYKSTPPGSDDKYETVNMNEVYTLYNILYIVT</sequence>
<dbReference type="Proteomes" id="UP000266673">
    <property type="component" value="Unassembled WGS sequence"/>
</dbReference>
<evidence type="ECO:0008006" key="4">
    <source>
        <dbReference type="Google" id="ProtNLM"/>
    </source>
</evidence>
<name>A0A397VAA7_9GLOM</name>
<organism evidence="2 3">
    <name type="scientific">Gigaspora rosea</name>
    <dbReference type="NCBI Taxonomy" id="44941"/>
    <lineage>
        <taxon>Eukaryota</taxon>
        <taxon>Fungi</taxon>
        <taxon>Fungi incertae sedis</taxon>
        <taxon>Mucoromycota</taxon>
        <taxon>Glomeromycotina</taxon>
        <taxon>Glomeromycetes</taxon>
        <taxon>Diversisporales</taxon>
        <taxon>Gigasporaceae</taxon>
        <taxon>Gigaspora</taxon>
    </lineage>
</organism>
<dbReference type="PANTHER" id="PTHR23244">
    <property type="entry name" value="KELCH REPEAT DOMAIN"/>
    <property type="match status" value="1"/>
</dbReference>
<dbReference type="EMBL" id="QKWP01000504">
    <property type="protein sequence ID" value="RIB18972.1"/>
    <property type="molecule type" value="Genomic_DNA"/>
</dbReference>
<feature type="chain" id="PRO_5017353822" description="Galactose oxidase" evidence="1">
    <location>
        <begin position="24"/>
        <end position="261"/>
    </location>
</feature>
<evidence type="ECO:0000313" key="3">
    <source>
        <dbReference type="Proteomes" id="UP000266673"/>
    </source>
</evidence>
<keyword evidence="1" id="KW-0732">Signal</keyword>
<comment type="caution">
    <text evidence="2">The sequence shown here is derived from an EMBL/GenBank/DDBJ whole genome shotgun (WGS) entry which is preliminary data.</text>
</comment>
<proteinExistence type="predicted"/>
<evidence type="ECO:0000256" key="1">
    <source>
        <dbReference type="SAM" id="SignalP"/>
    </source>
</evidence>
<keyword evidence="3" id="KW-1185">Reference proteome</keyword>
<evidence type="ECO:0000313" key="2">
    <source>
        <dbReference type="EMBL" id="RIB18972.1"/>
    </source>
</evidence>
<dbReference type="STRING" id="44941.A0A397VAA7"/>
<feature type="signal peptide" evidence="1">
    <location>
        <begin position="1"/>
        <end position="23"/>
    </location>
</feature>
<dbReference type="OrthoDB" id="432528at2759"/>
<gene>
    <name evidence="2" type="ORF">C2G38_2308715</name>
</gene>
<dbReference type="InterPro" id="IPR015915">
    <property type="entry name" value="Kelch-typ_b-propeller"/>
</dbReference>
<dbReference type="AlphaFoldDB" id="A0A397VAA7"/>